<proteinExistence type="predicted"/>
<name>A0A644ZA26_9ZZZZ</name>
<dbReference type="SUPFAM" id="SSF103084">
    <property type="entry name" value="Holliday junction resolvase RusA"/>
    <property type="match status" value="1"/>
</dbReference>
<reference evidence="1" key="1">
    <citation type="submission" date="2019-08" db="EMBL/GenBank/DDBJ databases">
        <authorList>
            <person name="Kucharzyk K."/>
            <person name="Murdoch R.W."/>
            <person name="Higgins S."/>
            <person name="Loffler F."/>
        </authorList>
    </citation>
    <scope>NUCLEOTIDE SEQUENCE</scope>
</reference>
<gene>
    <name evidence="1" type="ORF">SDC9_81321</name>
</gene>
<dbReference type="GO" id="GO:0006310">
    <property type="term" value="P:DNA recombination"/>
    <property type="evidence" value="ECO:0007669"/>
    <property type="project" value="InterPro"/>
</dbReference>
<dbReference type="GO" id="GO:0000287">
    <property type="term" value="F:magnesium ion binding"/>
    <property type="evidence" value="ECO:0007669"/>
    <property type="project" value="InterPro"/>
</dbReference>
<dbReference type="EMBL" id="VSSQ01007064">
    <property type="protein sequence ID" value="MPM34734.1"/>
    <property type="molecule type" value="Genomic_DNA"/>
</dbReference>
<sequence>MKIIIGRIPPSLNKFAGRKNDREYQAAKREWKELVYYTCKQQRYETLNKAIVTITYYFPTRARHDPDNYSGKYIMDGLTAAGVIIDDSFDCIELRLRGGYDKINPRTEIEVIPC</sequence>
<accession>A0A644ZA26</accession>
<evidence type="ECO:0000313" key="1">
    <source>
        <dbReference type="EMBL" id="MPM34734.1"/>
    </source>
</evidence>
<dbReference type="GO" id="GO:0006281">
    <property type="term" value="P:DNA repair"/>
    <property type="evidence" value="ECO:0007669"/>
    <property type="project" value="InterPro"/>
</dbReference>
<dbReference type="AlphaFoldDB" id="A0A644ZA26"/>
<organism evidence="1">
    <name type="scientific">bioreactor metagenome</name>
    <dbReference type="NCBI Taxonomy" id="1076179"/>
    <lineage>
        <taxon>unclassified sequences</taxon>
        <taxon>metagenomes</taxon>
        <taxon>ecological metagenomes</taxon>
    </lineage>
</organism>
<protein>
    <submittedName>
        <fullName evidence="1">Uncharacterized protein</fullName>
    </submittedName>
</protein>
<dbReference type="InterPro" id="IPR036614">
    <property type="entry name" value="RusA-like_sf"/>
</dbReference>
<dbReference type="Gene3D" id="3.30.1330.70">
    <property type="entry name" value="Holliday junction resolvase RusA"/>
    <property type="match status" value="1"/>
</dbReference>
<comment type="caution">
    <text evidence="1">The sequence shown here is derived from an EMBL/GenBank/DDBJ whole genome shotgun (WGS) entry which is preliminary data.</text>
</comment>